<name>A0ACC1LS68_9FUNG</name>
<gene>
    <name evidence="1" type="primary">RFWD3</name>
    <name evidence="1" type="ORF">H4S07_000463</name>
</gene>
<reference evidence="1" key="1">
    <citation type="submission" date="2022-07" db="EMBL/GenBank/DDBJ databases">
        <title>Phylogenomic reconstructions and comparative analyses of Kickxellomycotina fungi.</title>
        <authorList>
            <person name="Reynolds N.K."/>
            <person name="Stajich J.E."/>
            <person name="Barry K."/>
            <person name="Grigoriev I.V."/>
            <person name="Crous P."/>
            <person name="Smith M.E."/>
        </authorList>
    </citation>
    <scope>NUCLEOTIDE SEQUENCE</scope>
    <source>
        <strain evidence="1">CBS 102833</strain>
    </source>
</reference>
<dbReference type="EMBL" id="JANBUP010000027">
    <property type="protein sequence ID" value="KAJ2813721.1"/>
    <property type="molecule type" value="Genomic_DNA"/>
</dbReference>
<keyword evidence="2" id="KW-1185">Reference proteome</keyword>
<comment type="caution">
    <text evidence="1">The sequence shown here is derived from an EMBL/GenBank/DDBJ whole genome shotgun (WGS) entry which is preliminary data.</text>
</comment>
<organism evidence="1 2">
    <name type="scientific">Coemansia furcata</name>
    <dbReference type="NCBI Taxonomy" id="417177"/>
    <lineage>
        <taxon>Eukaryota</taxon>
        <taxon>Fungi</taxon>
        <taxon>Fungi incertae sedis</taxon>
        <taxon>Zoopagomycota</taxon>
        <taxon>Kickxellomycotina</taxon>
        <taxon>Kickxellomycetes</taxon>
        <taxon>Kickxellales</taxon>
        <taxon>Kickxellaceae</taxon>
        <taxon>Coemansia</taxon>
    </lineage>
</organism>
<proteinExistence type="predicted"/>
<keyword evidence="1" id="KW-0808">Transferase</keyword>
<dbReference type="EC" id="2.3.2.27" evidence="1"/>
<sequence length="698" mass="75274">MDGDDDSLNVSLSPSPPTISQILSFSLNPREPPAIIGEPLLAAEAGPSRDPDPSTHAPKRPRAADTGSISDSTGDQGYRRPPPPLVQGLPATSRGAAQASRLQSGGGSHMSIVDDEDTEADDDDDFAPQPVMSRGASSASIADTEETEESNACPICLEGWTLSGAHKLASLKCGHLFGRSCIRKWLTQKSNHHVAKPMGRGACPECKQPAAVRDIRVLFARSVTAVDGVRVEELTKENRRLALELGAARSEVAEFTIKCRQMHNEVARLRGELDAAFKERQWMALENENLARRISALKPRDPGDPELPDDESELLLPDNPDLVSDDVYTPRMRLRATVPVAVDGGSSSRVLAFDPHSAVIYASHSQPFTMAIVDVHNAARAPLLIAPHLHSLDIRDAQVSPHAAGTRYLLTASHDKSAALTALGSGGARMAPKLAARLRLNAPAWSCAWHPADANVCYVGMASSAVLAFDLRNPATPLHAWSGVRDRACLPTDPAMRDVGYSQIHSIAAIPSEAPGEECRLVVANSHYVYALPTTPGAPWTQLTGAEDGMRRACYALSYDAHLRCVAASFRTTVDDASCTVHDLYKARVDGDALEWRLMQRIPTKSPQNKLARSAIFSYTPTARRRQGVFCAVVEASRSVNVWSVGESSSSSETNVPLSLADVAAPEDIVDVRGWQWGTSDTMFATLTNSTMRLYDVR</sequence>
<keyword evidence="1" id="KW-0012">Acyltransferase</keyword>
<evidence type="ECO:0000313" key="2">
    <source>
        <dbReference type="Proteomes" id="UP001140096"/>
    </source>
</evidence>
<dbReference type="Proteomes" id="UP001140096">
    <property type="component" value="Unassembled WGS sequence"/>
</dbReference>
<evidence type="ECO:0000313" key="1">
    <source>
        <dbReference type="EMBL" id="KAJ2813721.1"/>
    </source>
</evidence>
<accession>A0ACC1LS68</accession>
<protein>
    <submittedName>
        <fullName evidence="1">RING finger and WD repeat domain-containing protein 3</fullName>
        <ecNumber evidence="1">2.3.2.27</ecNumber>
    </submittedName>
</protein>